<sequence>MGLARFCVKLAACIIVVNAACWAVDEVFNAAQGE</sequence>
<dbReference type="EMBL" id="MN103543">
    <property type="protein sequence ID" value="QEM41843.1"/>
    <property type="molecule type" value="Genomic_DNA"/>
</dbReference>
<dbReference type="GeneID" id="77936864"/>
<accession>A0A5C1K8I8</accession>
<dbReference type="RefSeq" id="YP_010660854.1">
    <property type="nucleotide sequence ID" value="NC_070882.1"/>
</dbReference>
<protein>
    <submittedName>
        <fullName evidence="1">Uncharacterized protein</fullName>
    </submittedName>
</protein>
<reference evidence="1 2" key="1">
    <citation type="submission" date="2019-06" db="EMBL/GenBank/DDBJ databases">
        <title>A distant relative of Phikzvirus genus phages from a therapeutic phage collection.</title>
        <authorList>
            <person name="Hejnowicz M.S."/>
            <person name="Dabrowski K."/>
            <person name="Gawor J."/>
            <person name="Weber-Dabrowska B."/>
            <person name="Gromadka R."/>
            <person name="Lobocka M.B."/>
        </authorList>
    </citation>
    <scope>NUCLEOTIDE SEQUENCE [LARGE SCALE GENOMIC DNA]</scope>
</reference>
<keyword evidence="2" id="KW-1185">Reference proteome</keyword>
<proteinExistence type="predicted"/>
<name>A0A5C1K8I8_9CAUD</name>
<evidence type="ECO:0000313" key="2">
    <source>
        <dbReference type="Proteomes" id="UP000322144"/>
    </source>
</evidence>
<evidence type="ECO:0000313" key="1">
    <source>
        <dbReference type="EMBL" id="QEM41843.1"/>
    </source>
</evidence>
<dbReference type="KEGG" id="vg:77936864"/>
<organism evidence="1 2">
    <name type="scientific">Pseudomonas phage vB_PaeM_PS119XW</name>
    <dbReference type="NCBI Taxonomy" id="2601632"/>
    <lineage>
        <taxon>Viruses</taxon>
        <taxon>Duplodnaviria</taxon>
        <taxon>Heunggongvirae</taxon>
        <taxon>Uroviricota</taxon>
        <taxon>Caudoviricetes</taxon>
        <taxon>Chimalliviridae</taxon>
        <taxon>Pawinskivirus</taxon>
        <taxon>Pawinskivirus PS119XW</taxon>
    </lineage>
</organism>
<dbReference type="Proteomes" id="UP000322144">
    <property type="component" value="Segment"/>
</dbReference>